<name>A0A2J6R9E2_HYAVF</name>
<comment type="similarity">
    <text evidence="1 5 6">Belongs to the peptidase S8 family.</text>
</comment>
<dbReference type="PANTHER" id="PTHR43806:SF11">
    <property type="entry name" value="CEREVISIN-RELATED"/>
    <property type="match status" value="1"/>
</dbReference>
<protein>
    <submittedName>
        <fullName evidence="8">Subtilisin-like protein</fullName>
    </submittedName>
</protein>
<evidence type="ECO:0000259" key="7">
    <source>
        <dbReference type="Pfam" id="PF00082"/>
    </source>
</evidence>
<dbReference type="Gene3D" id="3.40.50.200">
    <property type="entry name" value="Peptidase S8/S53 domain"/>
    <property type="match status" value="1"/>
</dbReference>
<dbReference type="InterPro" id="IPR023828">
    <property type="entry name" value="Peptidase_S8_Ser-AS"/>
</dbReference>
<keyword evidence="9" id="KW-1185">Reference proteome</keyword>
<dbReference type="InterPro" id="IPR023827">
    <property type="entry name" value="Peptidase_S8_Asp-AS"/>
</dbReference>
<evidence type="ECO:0000313" key="8">
    <source>
        <dbReference type="EMBL" id="PMD35138.1"/>
    </source>
</evidence>
<dbReference type="InterPro" id="IPR050131">
    <property type="entry name" value="Peptidase_S8_subtilisin-like"/>
</dbReference>
<dbReference type="PROSITE" id="PS00138">
    <property type="entry name" value="SUBTILASE_SER"/>
    <property type="match status" value="1"/>
</dbReference>
<dbReference type="InterPro" id="IPR036852">
    <property type="entry name" value="Peptidase_S8/S53_dom_sf"/>
</dbReference>
<feature type="domain" description="Peptidase S8/S53" evidence="7">
    <location>
        <begin position="214"/>
        <end position="421"/>
    </location>
</feature>
<dbReference type="STRING" id="1149755.A0A2J6R9E2"/>
<dbReference type="OrthoDB" id="206201at2759"/>
<keyword evidence="2 5" id="KW-0645">Protease</keyword>
<accession>A0A2J6R9E2</accession>
<evidence type="ECO:0000256" key="5">
    <source>
        <dbReference type="PROSITE-ProRule" id="PRU01240"/>
    </source>
</evidence>
<feature type="active site" description="Charge relay system" evidence="5">
    <location>
        <position position="219"/>
    </location>
</feature>
<dbReference type="AlphaFoldDB" id="A0A2J6R9E2"/>
<dbReference type="SUPFAM" id="SSF52743">
    <property type="entry name" value="Subtilisin-like"/>
    <property type="match status" value="1"/>
</dbReference>
<dbReference type="PRINTS" id="PR00723">
    <property type="entry name" value="SUBTILISIN"/>
</dbReference>
<keyword evidence="4 5" id="KW-0720">Serine protease</keyword>
<gene>
    <name evidence="8" type="ORF">L207DRAFT_587453</name>
</gene>
<evidence type="ECO:0000256" key="6">
    <source>
        <dbReference type="RuleBase" id="RU003355"/>
    </source>
</evidence>
<evidence type="ECO:0000256" key="3">
    <source>
        <dbReference type="ARBA" id="ARBA00022801"/>
    </source>
</evidence>
<dbReference type="GO" id="GO:0004252">
    <property type="term" value="F:serine-type endopeptidase activity"/>
    <property type="evidence" value="ECO:0007669"/>
    <property type="project" value="UniProtKB-UniRule"/>
</dbReference>
<keyword evidence="3 5" id="KW-0378">Hydrolase</keyword>
<dbReference type="Pfam" id="PF00082">
    <property type="entry name" value="Peptidase_S8"/>
    <property type="match status" value="1"/>
</dbReference>
<sequence>MSTSMSDLDSYVICAWSRSIQNWVKANAIPIPDTSPNWISYKQYETLNETVPPPKFEIIHSVTQKVPPTGTIDWCKQGTSRIHREVVFQIRSKHEISECDMGIQRSLLLPPEPEILKAAPALLENAVEEDTECPPRNTEEVVKEPLLPEAIIKARKWFEDHQEGDMDRNLFEGDEGDLAPDKKTTAKQWFENLERYVRPHLQVKTRPSGYHPPKIAILDTGLDNDHPAIMACCENFLKMKSFTDGNTRDFHGHGTFIASLILKVAPQSHLYIAKVTERRQLPLKHNIAEAIYWAIKQEVDIITMSFGMKKPDLDIKNAIHEAYGKNIIIFAAASNEGGNQDVTYPARNTEVIPVFSTDGKGNRSDFNPNPIESGSFAILGEGIESSWTTCNGPETTVLTKFKSGTSYACPVAAGMASLMLDFVRLHEQSWYPELHSRSGIIKAFNLMGFKREKYNYLCPWRKLFQEGALSDSILSKISEEVNN</sequence>
<proteinExistence type="inferred from homology"/>
<dbReference type="PROSITE" id="PS51892">
    <property type="entry name" value="SUBTILASE"/>
    <property type="match status" value="1"/>
</dbReference>
<feature type="active site" description="Charge relay system" evidence="5">
    <location>
        <position position="253"/>
    </location>
</feature>
<dbReference type="GO" id="GO:0006508">
    <property type="term" value="P:proteolysis"/>
    <property type="evidence" value="ECO:0007669"/>
    <property type="project" value="UniProtKB-KW"/>
</dbReference>
<evidence type="ECO:0000313" key="9">
    <source>
        <dbReference type="Proteomes" id="UP000235786"/>
    </source>
</evidence>
<reference evidence="8 9" key="1">
    <citation type="submission" date="2016-04" db="EMBL/GenBank/DDBJ databases">
        <title>A degradative enzymes factory behind the ericoid mycorrhizal symbiosis.</title>
        <authorList>
            <consortium name="DOE Joint Genome Institute"/>
            <person name="Martino E."/>
            <person name="Morin E."/>
            <person name="Grelet G."/>
            <person name="Kuo A."/>
            <person name="Kohler A."/>
            <person name="Daghino S."/>
            <person name="Barry K."/>
            <person name="Choi C."/>
            <person name="Cichocki N."/>
            <person name="Clum A."/>
            <person name="Copeland A."/>
            <person name="Hainaut M."/>
            <person name="Haridas S."/>
            <person name="Labutti K."/>
            <person name="Lindquist E."/>
            <person name="Lipzen A."/>
            <person name="Khouja H.-R."/>
            <person name="Murat C."/>
            <person name="Ohm R."/>
            <person name="Olson A."/>
            <person name="Spatafora J."/>
            <person name="Veneault-Fourrey C."/>
            <person name="Henrissat B."/>
            <person name="Grigoriev I."/>
            <person name="Martin F."/>
            <person name="Perotto S."/>
        </authorList>
    </citation>
    <scope>NUCLEOTIDE SEQUENCE [LARGE SCALE GENOMIC DNA]</scope>
    <source>
        <strain evidence="8 9">F</strain>
    </source>
</reference>
<dbReference type="EMBL" id="KZ613952">
    <property type="protein sequence ID" value="PMD35138.1"/>
    <property type="molecule type" value="Genomic_DNA"/>
</dbReference>
<dbReference type="PROSITE" id="PS00136">
    <property type="entry name" value="SUBTILASE_ASP"/>
    <property type="match status" value="1"/>
</dbReference>
<evidence type="ECO:0000256" key="2">
    <source>
        <dbReference type="ARBA" id="ARBA00022670"/>
    </source>
</evidence>
<organism evidence="8 9">
    <name type="scientific">Hyaloscypha variabilis (strain UAMH 11265 / GT02V1 / F)</name>
    <name type="common">Meliniomyces variabilis</name>
    <dbReference type="NCBI Taxonomy" id="1149755"/>
    <lineage>
        <taxon>Eukaryota</taxon>
        <taxon>Fungi</taxon>
        <taxon>Dikarya</taxon>
        <taxon>Ascomycota</taxon>
        <taxon>Pezizomycotina</taxon>
        <taxon>Leotiomycetes</taxon>
        <taxon>Helotiales</taxon>
        <taxon>Hyaloscyphaceae</taxon>
        <taxon>Hyaloscypha</taxon>
        <taxon>Hyaloscypha variabilis</taxon>
    </lineage>
</organism>
<dbReference type="InterPro" id="IPR000209">
    <property type="entry name" value="Peptidase_S8/S53_dom"/>
</dbReference>
<dbReference type="InterPro" id="IPR015500">
    <property type="entry name" value="Peptidase_S8_subtilisin-rel"/>
</dbReference>
<dbReference type="Proteomes" id="UP000235786">
    <property type="component" value="Unassembled WGS sequence"/>
</dbReference>
<dbReference type="PANTHER" id="PTHR43806">
    <property type="entry name" value="PEPTIDASE S8"/>
    <property type="match status" value="1"/>
</dbReference>
<feature type="active site" description="Charge relay system" evidence="5">
    <location>
        <position position="406"/>
    </location>
</feature>
<evidence type="ECO:0000256" key="4">
    <source>
        <dbReference type="ARBA" id="ARBA00022825"/>
    </source>
</evidence>
<evidence type="ECO:0000256" key="1">
    <source>
        <dbReference type="ARBA" id="ARBA00011073"/>
    </source>
</evidence>